<keyword evidence="2" id="KW-0808">Transferase</keyword>
<name>A0A8S5VGQ9_9CAUD</name>
<dbReference type="SUPFAM" id="SSF52540">
    <property type="entry name" value="P-loop containing nucleoside triphosphate hydrolases"/>
    <property type="match status" value="1"/>
</dbReference>
<dbReference type="Gene3D" id="3.40.50.300">
    <property type="entry name" value="P-loop containing nucleotide triphosphate hydrolases"/>
    <property type="match status" value="1"/>
</dbReference>
<dbReference type="GO" id="GO:0016301">
    <property type="term" value="F:kinase activity"/>
    <property type="evidence" value="ECO:0007669"/>
    <property type="project" value="UniProtKB-KW"/>
</dbReference>
<dbReference type="InterPro" id="IPR039430">
    <property type="entry name" value="Thymidylate_kin-like_dom"/>
</dbReference>
<feature type="domain" description="Thymidylate kinase-like" evidence="1">
    <location>
        <begin position="89"/>
        <end position="274"/>
    </location>
</feature>
<reference evidence="2" key="1">
    <citation type="journal article" date="2021" name="Proc. Natl. Acad. Sci. U.S.A.">
        <title>A Catalog of Tens of Thousands of Viruses from Human Metagenomes Reveals Hidden Associations with Chronic Diseases.</title>
        <authorList>
            <person name="Tisza M.J."/>
            <person name="Buck C.B."/>
        </authorList>
    </citation>
    <scope>NUCLEOTIDE SEQUENCE</scope>
    <source>
        <strain evidence="2">CtkfK18</strain>
    </source>
</reference>
<protein>
    <submittedName>
        <fullName evidence="2">Thymidylate kinase</fullName>
    </submittedName>
</protein>
<keyword evidence="2" id="KW-0418">Kinase</keyword>
<evidence type="ECO:0000259" key="1">
    <source>
        <dbReference type="Pfam" id="PF02223"/>
    </source>
</evidence>
<dbReference type="Pfam" id="PF02223">
    <property type="entry name" value="Thymidylate_kin"/>
    <property type="match status" value="1"/>
</dbReference>
<dbReference type="EMBL" id="BK016265">
    <property type="protein sequence ID" value="DAG05775.1"/>
    <property type="molecule type" value="Genomic_DNA"/>
</dbReference>
<accession>A0A8S5VGQ9</accession>
<sequence length="325" mass="38725">MGRINLAFSKLKTMIAVNNKPYSVDGFLTVEPYVKKLIVHWYEMSVKHNVRELLGNSNINKGLVTQIKDNDIIQLPELKDSIILDSVVIEGNDVSGKETYSNFLYKDLEDKIQNKEHNFICKVEVHHLSFPVYTSYIGIAIKELLKKPRKTNFDRYLLNWLFCYDRINTIMNLFDSFNERSLFNFYHHILIFDRFYQSNWVYNGYGDNDPVVDWLLRTETTLFESVNIKDIIIFHRNRIEPDEVHDKLIRNKPGRDSNETIEFQQIIRDRLLSSKFKKKITNQYFINNPKVYYFTVKDVVVDNLPRESKFLYNIYKSLGLYHEFK</sequence>
<dbReference type="InterPro" id="IPR027417">
    <property type="entry name" value="P-loop_NTPase"/>
</dbReference>
<evidence type="ECO:0000313" key="2">
    <source>
        <dbReference type="EMBL" id="DAG05775.1"/>
    </source>
</evidence>
<organism evidence="2">
    <name type="scientific">Myoviridae sp. ctkfK18</name>
    <dbReference type="NCBI Taxonomy" id="2825165"/>
    <lineage>
        <taxon>Viruses</taxon>
        <taxon>Duplodnaviria</taxon>
        <taxon>Heunggongvirae</taxon>
        <taxon>Uroviricota</taxon>
        <taxon>Caudoviricetes</taxon>
    </lineage>
</organism>
<proteinExistence type="predicted"/>